<organism evidence="1">
    <name type="scientific">Culex pipiens</name>
    <name type="common">House mosquito</name>
    <dbReference type="NCBI Taxonomy" id="7175"/>
    <lineage>
        <taxon>Eukaryota</taxon>
        <taxon>Metazoa</taxon>
        <taxon>Ecdysozoa</taxon>
        <taxon>Arthropoda</taxon>
        <taxon>Hexapoda</taxon>
        <taxon>Insecta</taxon>
        <taxon>Pterygota</taxon>
        <taxon>Neoptera</taxon>
        <taxon>Endopterygota</taxon>
        <taxon>Diptera</taxon>
        <taxon>Nematocera</taxon>
        <taxon>Culicoidea</taxon>
        <taxon>Culicidae</taxon>
        <taxon>Culicinae</taxon>
        <taxon>Culicini</taxon>
        <taxon>Culex</taxon>
        <taxon>Culex</taxon>
    </lineage>
</organism>
<protein>
    <submittedName>
        <fullName evidence="1">(northern house mosquito) hypothetical protein</fullName>
    </submittedName>
</protein>
<sequence>MWLSLPATQDWQNCFSLKEQTLRPETLTTRNPWICAPVWKKRRNKRLKPFSTAILSSKPTTNALGLQPSSSITGRSCWPWCCFVCFTMTKSRASTWKKITWARWAHLTMWCSEPVAKVDLVCTFYRPSIEILQTVLILVI</sequence>
<evidence type="ECO:0000313" key="1">
    <source>
        <dbReference type="EMBL" id="CAG6491931.1"/>
    </source>
</evidence>
<name>A0A8D8CJW6_CULPI</name>
<proteinExistence type="predicted"/>
<reference evidence="1" key="1">
    <citation type="submission" date="2021-05" db="EMBL/GenBank/DDBJ databases">
        <authorList>
            <person name="Alioto T."/>
            <person name="Alioto T."/>
            <person name="Gomez Garrido J."/>
        </authorList>
    </citation>
    <scope>NUCLEOTIDE SEQUENCE</scope>
</reference>
<dbReference type="EMBL" id="HBUE01119880">
    <property type="protein sequence ID" value="CAG6491935.1"/>
    <property type="molecule type" value="Transcribed_RNA"/>
</dbReference>
<dbReference type="EMBL" id="HBUE01119874">
    <property type="protein sequence ID" value="CAG6491931.1"/>
    <property type="molecule type" value="Transcribed_RNA"/>
</dbReference>
<dbReference type="AlphaFoldDB" id="A0A8D8CJW6"/>
<accession>A0A8D8CJW6</accession>